<dbReference type="Proteomes" id="UP000008711">
    <property type="component" value="Unassembled WGS sequence"/>
</dbReference>
<dbReference type="AlphaFoldDB" id="A0A0Q5UJF0"/>
<feature type="compositionally biased region" description="Low complexity" evidence="1">
    <location>
        <begin position="133"/>
        <end position="145"/>
    </location>
</feature>
<reference evidence="2 3" key="1">
    <citation type="journal article" date="2007" name="Nature">
        <title>Evolution of genes and genomes on the Drosophila phylogeny.</title>
        <authorList>
            <consortium name="Drosophila 12 Genomes Consortium"/>
            <person name="Clark A.G."/>
            <person name="Eisen M.B."/>
            <person name="Smith D.R."/>
            <person name="Bergman C.M."/>
            <person name="Oliver B."/>
            <person name="Markow T.A."/>
            <person name="Kaufman T.C."/>
            <person name="Kellis M."/>
            <person name="Gelbart W."/>
            <person name="Iyer V.N."/>
            <person name="Pollard D.A."/>
            <person name="Sackton T.B."/>
            <person name="Larracuente A.M."/>
            <person name="Singh N.D."/>
            <person name="Abad J.P."/>
            <person name="Abt D.N."/>
            <person name="Adryan B."/>
            <person name="Aguade M."/>
            <person name="Akashi H."/>
            <person name="Anderson W.W."/>
            <person name="Aquadro C.F."/>
            <person name="Ardell D.H."/>
            <person name="Arguello R."/>
            <person name="Artieri C.G."/>
            <person name="Barbash D.A."/>
            <person name="Barker D."/>
            <person name="Barsanti P."/>
            <person name="Batterham P."/>
            <person name="Batzoglou S."/>
            <person name="Begun D."/>
            <person name="Bhutkar A."/>
            <person name="Blanco E."/>
            <person name="Bosak S.A."/>
            <person name="Bradley R.K."/>
            <person name="Brand A.D."/>
            <person name="Brent M.R."/>
            <person name="Brooks A.N."/>
            <person name="Brown R.H."/>
            <person name="Butlin R.K."/>
            <person name="Caggese C."/>
            <person name="Calvi B.R."/>
            <person name="Bernardo de Carvalho A."/>
            <person name="Caspi A."/>
            <person name="Castrezana S."/>
            <person name="Celniker S.E."/>
            <person name="Chang J.L."/>
            <person name="Chapple C."/>
            <person name="Chatterji S."/>
            <person name="Chinwalla A."/>
            <person name="Civetta A."/>
            <person name="Clifton S.W."/>
            <person name="Comeron J.M."/>
            <person name="Costello J.C."/>
            <person name="Coyne J.A."/>
            <person name="Daub J."/>
            <person name="David R.G."/>
            <person name="Delcher A.L."/>
            <person name="Delehaunty K."/>
            <person name="Do C.B."/>
            <person name="Ebling H."/>
            <person name="Edwards K."/>
            <person name="Eickbush T."/>
            <person name="Evans J.D."/>
            <person name="Filipski A."/>
            <person name="Findeiss S."/>
            <person name="Freyhult E."/>
            <person name="Fulton L."/>
            <person name="Fulton R."/>
            <person name="Garcia A.C."/>
            <person name="Gardiner A."/>
            <person name="Garfield D.A."/>
            <person name="Garvin B.E."/>
            <person name="Gibson G."/>
            <person name="Gilbert D."/>
            <person name="Gnerre S."/>
            <person name="Godfrey J."/>
            <person name="Good R."/>
            <person name="Gotea V."/>
            <person name="Gravely B."/>
            <person name="Greenberg A.J."/>
            <person name="Griffiths-Jones S."/>
            <person name="Gross S."/>
            <person name="Guigo R."/>
            <person name="Gustafson E.A."/>
            <person name="Haerty W."/>
            <person name="Hahn M.W."/>
            <person name="Halligan D.L."/>
            <person name="Halpern A.L."/>
            <person name="Halter G.M."/>
            <person name="Han M.V."/>
            <person name="Heger A."/>
            <person name="Hillier L."/>
            <person name="Hinrichs A.S."/>
            <person name="Holmes I."/>
            <person name="Hoskins R.A."/>
            <person name="Hubisz M.J."/>
            <person name="Hultmark D."/>
            <person name="Huntley M.A."/>
            <person name="Jaffe D.B."/>
            <person name="Jagadeeshan S."/>
            <person name="Jeck W.R."/>
            <person name="Johnson J."/>
            <person name="Jones C.D."/>
            <person name="Jordan W.C."/>
            <person name="Karpen G.H."/>
            <person name="Kataoka E."/>
            <person name="Keightley P.D."/>
            <person name="Kheradpour P."/>
            <person name="Kirkness E.F."/>
            <person name="Koerich L.B."/>
            <person name="Kristiansen K."/>
            <person name="Kudrna D."/>
            <person name="Kulathinal R.J."/>
            <person name="Kumar S."/>
            <person name="Kwok R."/>
            <person name="Lander E."/>
            <person name="Langley C.H."/>
            <person name="Lapoint R."/>
            <person name="Lazzaro B.P."/>
            <person name="Lee S.J."/>
            <person name="Levesque L."/>
            <person name="Li R."/>
            <person name="Lin C.F."/>
            <person name="Lin M.F."/>
            <person name="Lindblad-Toh K."/>
            <person name="Llopart A."/>
            <person name="Long M."/>
            <person name="Low L."/>
            <person name="Lozovsky E."/>
            <person name="Lu J."/>
            <person name="Luo M."/>
            <person name="Machado C.A."/>
            <person name="Makalowski W."/>
            <person name="Marzo M."/>
            <person name="Matsuda M."/>
            <person name="Matzkin L."/>
            <person name="McAllister B."/>
            <person name="McBride C.S."/>
            <person name="McKernan B."/>
            <person name="McKernan K."/>
            <person name="Mendez-Lago M."/>
            <person name="Minx P."/>
            <person name="Mollenhauer M.U."/>
            <person name="Montooth K."/>
            <person name="Mount S.M."/>
            <person name="Mu X."/>
            <person name="Myers E."/>
            <person name="Negre B."/>
            <person name="Newfeld S."/>
            <person name="Nielsen R."/>
            <person name="Noor M.A."/>
            <person name="O'Grady P."/>
            <person name="Pachter L."/>
            <person name="Papaceit M."/>
            <person name="Parisi M.J."/>
            <person name="Parisi M."/>
            <person name="Parts L."/>
            <person name="Pedersen J.S."/>
            <person name="Pesole G."/>
            <person name="Phillippy A.M."/>
            <person name="Ponting C.P."/>
            <person name="Pop M."/>
            <person name="Porcelli D."/>
            <person name="Powell J.R."/>
            <person name="Prohaska S."/>
            <person name="Pruitt K."/>
            <person name="Puig M."/>
            <person name="Quesneville H."/>
            <person name="Ram K.R."/>
            <person name="Rand D."/>
            <person name="Rasmussen M.D."/>
            <person name="Reed L.K."/>
            <person name="Reenan R."/>
            <person name="Reily A."/>
            <person name="Remington K.A."/>
            <person name="Rieger T.T."/>
            <person name="Ritchie M.G."/>
            <person name="Robin C."/>
            <person name="Rogers Y.H."/>
            <person name="Rohde C."/>
            <person name="Rozas J."/>
            <person name="Rubenfield M.J."/>
            <person name="Ruiz A."/>
            <person name="Russo S."/>
            <person name="Salzberg S.L."/>
            <person name="Sanchez-Gracia A."/>
            <person name="Saranga D.J."/>
            <person name="Sato H."/>
            <person name="Schaeffer S.W."/>
            <person name="Schatz M.C."/>
            <person name="Schlenke T."/>
            <person name="Schwartz R."/>
            <person name="Segarra C."/>
            <person name="Singh R.S."/>
            <person name="Sirot L."/>
            <person name="Sirota M."/>
            <person name="Sisneros N.B."/>
            <person name="Smith C.D."/>
            <person name="Smith T.F."/>
            <person name="Spieth J."/>
            <person name="Stage D.E."/>
            <person name="Stark A."/>
            <person name="Stephan W."/>
            <person name="Strausberg R.L."/>
            <person name="Strempel S."/>
            <person name="Sturgill D."/>
            <person name="Sutton G."/>
            <person name="Sutton G.G."/>
            <person name="Tao W."/>
            <person name="Teichmann S."/>
            <person name="Tobari Y.N."/>
            <person name="Tomimura Y."/>
            <person name="Tsolas J.M."/>
            <person name="Valente V.L."/>
            <person name="Venter E."/>
            <person name="Venter J.C."/>
            <person name="Vicario S."/>
            <person name="Vieira F.G."/>
            <person name="Vilella A.J."/>
            <person name="Villasante A."/>
            <person name="Walenz B."/>
            <person name="Wang J."/>
            <person name="Wasserman M."/>
            <person name="Watts T."/>
            <person name="Wilson D."/>
            <person name="Wilson R.K."/>
            <person name="Wing R.A."/>
            <person name="Wolfner M.F."/>
            <person name="Wong A."/>
            <person name="Wong G.K."/>
            <person name="Wu C.I."/>
            <person name="Wu G."/>
            <person name="Yamamoto D."/>
            <person name="Yang H.P."/>
            <person name="Yang S.P."/>
            <person name="Yorke J.A."/>
            <person name="Yoshida K."/>
            <person name="Zdobnov E."/>
            <person name="Zhang P."/>
            <person name="Zhang Y."/>
            <person name="Zimin A.V."/>
            <person name="Baldwin J."/>
            <person name="Abdouelleil A."/>
            <person name="Abdulkadir J."/>
            <person name="Abebe A."/>
            <person name="Abera B."/>
            <person name="Abreu J."/>
            <person name="Acer S.C."/>
            <person name="Aftuck L."/>
            <person name="Alexander A."/>
            <person name="An P."/>
            <person name="Anderson E."/>
            <person name="Anderson S."/>
            <person name="Arachi H."/>
            <person name="Azer M."/>
            <person name="Bachantsang P."/>
            <person name="Barry A."/>
            <person name="Bayul T."/>
            <person name="Berlin A."/>
            <person name="Bessette D."/>
            <person name="Bloom T."/>
            <person name="Blye J."/>
            <person name="Boguslavskiy L."/>
            <person name="Bonnet C."/>
            <person name="Boukhgalter B."/>
            <person name="Bourzgui I."/>
            <person name="Brown A."/>
            <person name="Cahill P."/>
            <person name="Channer S."/>
            <person name="Cheshatsang Y."/>
            <person name="Chuda L."/>
            <person name="Citroen M."/>
            <person name="Collymore A."/>
            <person name="Cooke P."/>
            <person name="Costello M."/>
            <person name="D'Aco K."/>
            <person name="Daza R."/>
            <person name="De Haan G."/>
            <person name="DeGray S."/>
            <person name="DeMaso C."/>
            <person name="Dhargay N."/>
            <person name="Dooley K."/>
            <person name="Dooley E."/>
            <person name="Doricent M."/>
            <person name="Dorje P."/>
            <person name="Dorjee K."/>
            <person name="Dupes A."/>
            <person name="Elong R."/>
            <person name="Falk J."/>
            <person name="Farina A."/>
            <person name="Faro S."/>
            <person name="Ferguson D."/>
            <person name="Fisher S."/>
            <person name="Foley C.D."/>
            <person name="Franke A."/>
            <person name="Friedrich D."/>
            <person name="Gadbois L."/>
            <person name="Gearin G."/>
            <person name="Gearin C.R."/>
            <person name="Giannoukos G."/>
            <person name="Goode T."/>
            <person name="Graham J."/>
            <person name="Grandbois E."/>
            <person name="Grewal S."/>
            <person name="Gyaltsen K."/>
            <person name="Hafez N."/>
            <person name="Hagos B."/>
            <person name="Hall J."/>
            <person name="Henson C."/>
            <person name="Hollinger A."/>
            <person name="Honan T."/>
            <person name="Huard M.D."/>
            <person name="Hughes L."/>
            <person name="Hurhula B."/>
            <person name="Husby M.E."/>
            <person name="Kamat A."/>
            <person name="Kanga B."/>
            <person name="Kashin S."/>
            <person name="Khazanovich D."/>
            <person name="Kisner P."/>
            <person name="Lance K."/>
            <person name="Lara M."/>
            <person name="Lee W."/>
            <person name="Lennon N."/>
            <person name="Letendre F."/>
            <person name="LeVine R."/>
            <person name="Lipovsky A."/>
            <person name="Liu X."/>
            <person name="Liu J."/>
            <person name="Liu S."/>
            <person name="Lokyitsang T."/>
            <person name="Lokyitsang Y."/>
            <person name="Lubonja R."/>
            <person name="Lui A."/>
            <person name="MacDonald P."/>
            <person name="Magnisalis V."/>
            <person name="Maru K."/>
            <person name="Matthews C."/>
            <person name="McCusker W."/>
            <person name="McDonough S."/>
            <person name="Mehta T."/>
            <person name="Meldrim J."/>
            <person name="Meneus L."/>
            <person name="Mihai O."/>
            <person name="Mihalev A."/>
            <person name="Mihova T."/>
            <person name="Mittelman R."/>
            <person name="Mlenga V."/>
            <person name="Montmayeur A."/>
            <person name="Mulrain L."/>
            <person name="Navidi A."/>
            <person name="Naylor J."/>
            <person name="Negash T."/>
            <person name="Nguyen T."/>
            <person name="Nguyen N."/>
            <person name="Nicol R."/>
            <person name="Norbu C."/>
            <person name="Norbu N."/>
            <person name="Novod N."/>
            <person name="O'Neill B."/>
            <person name="Osman S."/>
            <person name="Markiewicz E."/>
            <person name="Oyono O.L."/>
            <person name="Patti C."/>
            <person name="Phunkhang P."/>
            <person name="Pierre F."/>
            <person name="Priest M."/>
            <person name="Raghuraman S."/>
            <person name="Rege F."/>
            <person name="Reyes R."/>
            <person name="Rise C."/>
            <person name="Rogov P."/>
            <person name="Ross K."/>
            <person name="Ryan E."/>
            <person name="Settipalli S."/>
            <person name="Shea T."/>
            <person name="Sherpa N."/>
            <person name="Shi L."/>
            <person name="Shih D."/>
            <person name="Sparrow T."/>
            <person name="Spaulding J."/>
            <person name="Stalker J."/>
            <person name="Stange-Thomann N."/>
            <person name="Stavropoulos S."/>
            <person name="Stone C."/>
            <person name="Strader C."/>
            <person name="Tesfaye S."/>
            <person name="Thomson T."/>
            <person name="Thoulutsang Y."/>
            <person name="Thoulutsang D."/>
            <person name="Topham K."/>
            <person name="Topping I."/>
            <person name="Tsamla T."/>
            <person name="Vassiliev H."/>
            <person name="Vo A."/>
            <person name="Wangchuk T."/>
            <person name="Wangdi T."/>
            <person name="Weiand M."/>
            <person name="Wilkinson J."/>
            <person name="Wilson A."/>
            <person name="Yadav S."/>
            <person name="Young G."/>
            <person name="Yu Q."/>
            <person name="Zembek L."/>
            <person name="Zhong D."/>
            <person name="Zimmer A."/>
            <person name="Zwirko Z."/>
            <person name="Jaffe D.B."/>
            <person name="Alvarez P."/>
            <person name="Brockman W."/>
            <person name="Butler J."/>
            <person name="Chin C."/>
            <person name="Gnerre S."/>
            <person name="Grabherr M."/>
            <person name="Kleber M."/>
            <person name="Mauceli E."/>
            <person name="MacCallum I."/>
        </authorList>
    </citation>
    <scope>NUCLEOTIDE SEQUENCE [LARGE SCALE GENOMIC DNA]</scope>
    <source>
        <strain evidence="2 3">TSC#14021-0224.01</strain>
    </source>
</reference>
<evidence type="ECO:0000256" key="1">
    <source>
        <dbReference type="SAM" id="MobiDB-lite"/>
    </source>
</evidence>
<name>A0A0Q5UJF0_DROER</name>
<organism evidence="2 3">
    <name type="scientific">Drosophila erecta</name>
    <name type="common">Fruit fly</name>
    <dbReference type="NCBI Taxonomy" id="7220"/>
    <lineage>
        <taxon>Eukaryota</taxon>
        <taxon>Metazoa</taxon>
        <taxon>Ecdysozoa</taxon>
        <taxon>Arthropoda</taxon>
        <taxon>Hexapoda</taxon>
        <taxon>Insecta</taxon>
        <taxon>Pterygota</taxon>
        <taxon>Neoptera</taxon>
        <taxon>Endopterygota</taxon>
        <taxon>Diptera</taxon>
        <taxon>Brachycera</taxon>
        <taxon>Muscomorpha</taxon>
        <taxon>Ephydroidea</taxon>
        <taxon>Drosophilidae</taxon>
        <taxon>Drosophila</taxon>
        <taxon>Sophophora</taxon>
    </lineage>
</organism>
<feature type="region of interest" description="Disordered" evidence="1">
    <location>
        <begin position="99"/>
        <end position="145"/>
    </location>
</feature>
<proteinExistence type="predicted"/>
<evidence type="ECO:0000313" key="2">
    <source>
        <dbReference type="EMBL" id="KQS43936.1"/>
    </source>
</evidence>
<reference evidence="2 3" key="2">
    <citation type="journal article" date="2008" name="Bioinformatics">
        <title>Assembly reconciliation.</title>
        <authorList>
            <person name="Zimin A.V."/>
            <person name="Smith D.R."/>
            <person name="Sutton G."/>
            <person name="Yorke J.A."/>
        </authorList>
    </citation>
    <scope>NUCLEOTIDE SEQUENCE [LARGE SCALE GENOMIC DNA]</scope>
    <source>
        <strain evidence="2 3">TSC#14021-0224.01</strain>
    </source>
</reference>
<protein>
    <submittedName>
        <fullName evidence="2">Uncharacterized protein</fullName>
    </submittedName>
</protein>
<keyword evidence="3" id="KW-1185">Reference proteome</keyword>
<dbReference type="EMBL" id="CH954178">
    <property type="protein sequence ID" value="KQS43936.1"/>
    <property type="molecule type" value="Genomic_DNA"/>
</dbReference>
<gene>
    <name evidence="2" type="primary">Dere\GG26452</name>
    <name evidence="2" type="synonym">GG26452</name>
    <name evidence="2" type="ORF">Dere_GG26452</name>
</gene>
<sequence length="145" mass="15893">MRYVRQIVSKLHTPRSEKPANKAEEASPAAGAFHRNLVLCLCLCACIRVSLYVCACLCVWQQPLWISSTESKSNFQVARNAPVPFAGLYGVPYRCPLAQRSKRRPSRTPSAAAAPDRGDYRIQGEAAEEEEAAPSPARARVALPP</sequence>
<accession>A0A0Q5UJF0</accession>
<evidence type="ECO:0000313" key="3">
    <source>
        <dbReference type="Proteomes" id="UP000008711"/>
    </source>
</evidence>